<dbReference type="GO" id="GO:0004252">
    <property type="term" value="F:serine-type endopeptidase activity"/>
    <property type="evidence" value="ECO:0007669"/>
    <property type="project" value="InterPro"/>
</dbReference>
<dbReference type="InterPro" id="IPR043504">
    <property type="entry name" value="Peptidase_S1_PA_chymotrypsin"/>
</dbReference>
<dbReference type="PRINTS" id="PR00722">
    <property type="entry name" value="CHYMOTRYPSIN"/>
</dbReference>
<dbReference type="SMART" id="SM00020">
    <property type="entry name" value="Tryp_SPc"/>
    <property type="match status" value="1"/>
</dbReference>
<comment type="caution">
    <text evidence="2">The sequence shown here is derived from an EMBL/GenBank/DDBJ whole genome shotgun (WGS) entry which is preliminary data.</text>
</comment>
<proteinExistence type="predicted"/>
<evidence type="ECO:0000313" key="3">
    <source>
        <dbReference type="Proteomes" id="UP001168821"/>
    </source>
</evidence>
<dbReference type="AlphaFoldDB" id="A0AA38IK24"/>
<sequence>MAAIGYDKHDTDIAWLCRGTLISYNFVLSAAHCAYNQKYKEAQWIRLGALDLKNNTETNRRTVKISEIYTHPNYKYPSYYYDIALFKMDKNYYGYKPACLHPYYNLPHENLQMTGWTSGSYSDTNSKKATLSLVHRILDKIQICASYANTCQGDSRGPLHYRVDPKSPRQGHFVIAGITSFGKPCGRKNSIGVYTRVSAFVGWIEDIVWRQNEDNLDFDIDVK</sequence>
<dbReference type="InterPro" id="IPR051333">
    <property type="entry name" value="CLIP_Serine_Protease"/>
</dbReference>
<dbReference type="GO" id="GO:0006508">
    <property type="term" value="P:proteolysis"/>
    <property type="evidence" value="ECO:0007669"/>
    <property type="project" value="InterPro"/>
</dbReference>
<dbReference type="SUPFAM" id="SSF50494">
    <property type="entry name" value="Trypsin-like serine proteases"/>
    <property type="match status" value="1"/>
</dbReference>
<dbReference type="PANTHER" id="PTHR24260:SF147">
    <property type="entry name" value="EG:BACR7A4.3 PROTEIN-RELATED"/>
    <property type="match status" value="1"/>
</dbReference>
<dbReference type="EMBL" id="JALNTZ010000004">
    <property type="protein sequence ID" value="KAJ3656686.1"/>
    <property type="molecule type" value="Genomic_DNA"/>
</dbReference>
<dbReference type="PANTHER" id="PTHR24260">
    <property type="match status" value="1"/>
</dbReference>
<feature type="domain" description="Peptidase S1" evidence="1">
    <location>
        <begin position="1"/>
        <end position="209"/>
    </location>
</feature>
<evidence type="ECO:0000313" key="2">
    <source>
        <dbReference type="EMBL" id="KAJ3656686.1"/>
    </source>
</evidence>
<dbReference type="Pfam" id="PF00089">
    <property type="entry name" value="Trypsin"/>
    <property type="match status" value="1"/>
</dbReference>
<dbReference type="InterPro" id="IPR018114">
    <property type="entry name" value="TRYPSIN_HIS"/>
</dbReference>
<accession>A0AA38IK24</accession>
<organism evidence="2 3">
    <name type="scientific">Zophobas morio</name>
    <dbReference type="NCBI Taxonomy" id="2755281"/>
    <lineage>
        <taxon>Eukaryota</taxon>
        <taxon>Metazoa</taxon>
        <taxon>Ecdysozoa</taxon>
        <taxon>Arthropoda</taxon>
        <taxon>Hexapoda</taxon>
        <taxon>Insecta</taxon>
        <taxon>Pterygota</taxon>
        <taxon>Neoptera</taxon>
        <taxon>Endopterygota</taxon>
        <taxon>Coleoptera</taxon>
        <taxon>Polyphaga</taxon>
        <taxon>Cucujiformia</taxon>
        <taxon>Tenebrionidae</taxon>
        <taxon>Zophobas</taxon>
    </lineage>
</organism>
<dbReference type="Proteomes" id="UP001168821">
    <property type="component" value="Unassembled WGS sequence"/>
</dbReference>
<evidence type="ECO:0000259" key="1">
    <source>
        <dbReference type="PROSITE" id="PS50240"/>
    </source>
</evidence>
<protein>
    <recommendedName>
        <fullName evidence="1">Peptidase S1 domain-containing protein</fullName>
    </recommendedName>
</protein>
<dbReference type="InterPro" id="IPR001254">
    <property type="entry name" value="Trypsin_dom"/>
</dbReference>
<dbReference type="PROSITE" id="PS00134">
    <property type="entry name" value="TRYPSIN_HIS"/>
    <property type="match status" value="1"/>
</dbReference>
<dbReference type="InterPro" id="IPR009003">
    <property type="entry name" value="Peptidase_S1_PA"/>
</dbReference>
<dbReference type="InterPro" id="IPR001314">
    <property type="entry name" value="Peptidase_S1A"/>
</dbReference>
<dbReference type="CDD" id="cd00190">
    <property type="entry name" value="Tryp_SPc"/>
    <property type="match status" value="1"/>
</dbReference>
<dbReference type="PROSITE" id="PS50240">
    <property type="entry name" value="TRYPSIN_DOM"/>
    <property type="match status" value="1"/>
</dbReference>
<keyword evidence="3" id="KW-1185">Reference proteome</keyword>
<reference evidence="2" key="1">
    <citation type="journal article" date="2023" name="G3 (Bethesda)">
        <title>Whole genome assemblies of Zophobas morio and Tenebrio molitor.</title>
        <authorList>
            <person name="Kaur S."/>
            <person name="Stinson S.A."/>
            <person name="diCenzo G.C."/>
        </authorList>
    </citation>
    <scope>NUCLEOTIDE SEQUENCE</scope>
    <source>
        <strain evidence="2">QUZm001</strain>
    </source>
</reference>
<name>A0AA38IK24_9CUCU</name>
<gene>
    <name evidence="2" type="ORF">Zmor_015739</name>
</gene>
<dbReference type="Gene3D" id="2.40.10.10">
    <property type="entry name" value="Trypsin-like serine proteases"/>
    <property type="match status" value="1"/>
</dbReference>